<dbReference type="InterPro" id="IPR013324">
    <property type="entry name" value="RNA_pol_sigma_r3/r4-like"/>
</dbReference>
<evidence type="ECO:0000256" key="1">
    <source>
        <dbReference type="ARBA" id="ARBA00010641"/>
    </source>
</evidence>
<protein>
    <submittedName>
        <fullName evidence="8">Sigma-70 family RNA polymerase sigma factor</fullName>
    </submittedName>
</protein>
<dbReference type="Gene3D" id="1.10.1740.10">
    <property type="match status" value="1"/>
</dbReference>
<dbReference type="GO" id="GO:0003677">
    <property type="term" value="F:DNA binding"/>
    <property type="evidence" value="ECO:0007669"/>
    <property type="project" value="UniProtKB-KW"/>
</dbReference>
<keyword evidence="3" id="KW-0731">Sigma factor</keyword>
<keyword evidence="9" id="KW-1185">Reference proteome</keyword>
<dbReference type="InterPro" id="IPR013325">
    <property type="entry name" value="RNA_pol_sigma_r2"/>
</dbReference>
<dbReference type="InterPro" id="IPR014284">
    <property type="entry name" value="RNA_pol_sigma-70_dom"/>
</dbReference>
<gene>
    <name evidence="8" type="ORF">KHA97_13280</name>
</gene>
<evidence type="ECO:0000313" key="8">
    <source>
        <dbReference type="EMBL" id="MBS4196032.1"/>
    </source>
</evidence>
<dbReference type="SUPFAM" id="SSF88946">
    <property type="entry name" value="Sigma2 domain of RNA polymerase sigma factors"/>
    <property type="match status" value="1"/>
</dbReference>
<name>A0A942TGA9_9BACI</name>
<evidence type="ECO:0000259" key="6">
    <source>
        <dbReference type="Pfam" id="PF04542"/>
    </source>
</evidence>
<keyword evidence="4" id="KW-0238">DNA-binding</keyword>
<feature type="domain" description="RNA polymerase sigma factor 70 region 4 type 2" evidence="7">
    <location>
        <begin position="105"/>
        <end position="156"/>
    </location>
</feature>
<dbReference type="Pfam" id="PF08281">
    <property type="entry name" value="Sigma70_r4_2"/>
    <property type="match status" value="1"/>
</dbReference>
<dbReference type="SUPFAM" id="SSF88659">
    <property type="entry name" value="Sigma3 and sigma4 domains of RNA polymerase sigma factors"/>
    <property type="match status" value="1"/>
</dbReference>
<feature type="domain" description="RNA polymerase sigma-70 region 2" evidence="6">
    <location>
        <begin position="7"/>
        <end position="73"/>
    </location>
</feature>
<comment type="similarity">
    <text evidence="1">Belongs to the sigma-70 factor family. ECF subfamily.</text>
</comment>
<dbReference type="NCBIfam" id="TIGR02937">
    <property type="entry name" value="sigma70-ECF"/>
    <property type="match status" value="1"/>
</dbReference>
<keyword evidence="5" id="KW-0804">Transcription</keyword>
<evidence type="ECO:0000256" key="2">
    <source>
        <dbReference type="ARBA" id="ARBA00023015"/>
    </source>
</evidence>
<keyword evidence="2" id="KW-0805">Transcription regulation</keyword>
<dbReference type="PANTHER" id="PTHR43133:SF52">
    <property type="entry name" value="ECF RNA POLYMERASE SIGMA FACTOR SIGL"/>
    <property type="match status" value="1"/>
</dbReference>
<dbReference type="AlphaFoldDB" id="A0A942TGA9"/>
<dbReference type="GO" id="GO:0016987">
    <property type="term" value="F:sigma factor activity"/>
    <property type="evidence" value="ECO:0007669"/>
    <property type="project" value="UniProtKB-KW"/>
</dbReference>
<evidence type="ECO:0000313" key="9">
    <source>
        <dbReference type="Proteomes" id="UP000681414"/>
    </source>
</evidence>
<dbReference type="InterPro" id="IPR007627">
    <property type="entry name" value="RNA_pol_sigma70_r2"/>
</dbReference>
<reference evidence="8 9" key="1">
    <citation type="submission" date="2021-05" db="EMBL/GenBank/DDBJ databases">
        <title>Novel Bacillus species.</title>
        <authorList>
            <person name="Liu G."/>
        </authorList>
    </citation>
    <scope>NUCLEOTIDE SEQUENCE [LARGE SCALE GENOMIC DNA]</scope>
    <source>
        <strain evidence="9">FJAT-49780</strain>
    </source>
</reference>
<dbReference type="CDD" id="cd06171">
    <property type="entry name" value="Sigma70_r4"/>
    <property type="match status" value="1"/>
</dbReference>
<accession>A0A942TGA9</accession>
<organism evidence="8 9">
    <name type="scientific">Lederbergia citri</name>
    <dbReference type="NCBI Taxonomy" id="2833580"/>
    <lineage>
        <taxon>Bacteria</taxon>
        <taxon>Bacillati</taxon>
        <taxon>Bacillota</taxon>
        <taxon>Bacilli</taxon>
        <taxon>Bacillales</taxon>
        <taxon>Bacillaceae</taxon>
        <taxon>Lederbergia</taxon>
    </lineage>
</organism>
<proteinExistence type="inferred from homology"/>
<evidence type="ECO:0000259" key="7">
    <source>
        <dbReference type="Pfam" id="PF08281"/>
    </source>
</evidence>
<dbReference type="InterPro" id="IPR036388">
    <property type="entry name" value="WH-like_DNA-bd_sf"/>
</dbReference>
<evidence type="ECO:0000256" key="3">
    <source>
        <dbReference type="ARBA" id="ARBA00023082"/>
    </source>
</evidence>
<evidence type="ECO:0000256" key="5">
    <source>
        <dbReference type="ARBA" id="ARBA00023163"/>
    </source>
</evidence>
<dbReference type="GO" id="GO:0006352">
    <property type="term" value="P:DNA-templated transcription initiation"/>
    <property type="evidence" value="ECO:0007669"/>
    <property type="project" value="InterPro"/>
</dbReference>
<comment type="caution">
    <text evidence="8">The sequence shown here is derived from an EMBL/GenBank/DDBJ whole genome shotgun (WGS) entry which is preliminary data.</text>
</comment>
<dbReference type="Gene3D" id="1.10.10.10">
    <property type="entry name" value="Winged helix-like DNA-binding domain superfamily/Winged helix DNA-binding domain"/>
    <property type="match status" value="1"/>
</dbReference>
<dbReference type="InterPro" id="IPR013249">
    <property type="entry name" value="RNA_pol_sigma70_r4_t2"/>
</dbReference>
<evidence type="ECO:0000256" key="4">
    <source>
        <dbReference type="ARBA" id="ARBA00023125"/>
    </source>
</evidence>
<sequence length="165" mass="19334">MNELERLYTEIQPKIYAFFYIKTSDKSAAEDLTHDVFYEAIKGIHSFSGKSTVQTWIFSIAKNVLRKHYRSKKYVSSLHKRLTLDVPEHPSSPEDVYMVKEGHVNLLQRISSLDEVQQEIVSLRLYGDLSFKEIGELINKSENYVRVTFHRAKLRLQKEMGLNHE</sequence>
<dbReference type="InterPro" id="IPR039425">
    <property type="entry name" value="RNA_pol_sigma-70-like"/>
</dbReference>
<dbReference type="Pfam" id="PF04542">
    <property type="entry name" value="Sigma70_r2"/>
    <property type="match status" value="1"/>
</dbReference>
<dbReference type="EMBL" id="JAGYPG010000002">
    <property type="protein sequence ID" value="MBS4196032.1"/>
    <property type="molecule type" value="Genomic_DNA"/>
</dbReference>
<dbReference type="Proteomes" id="UP000681414">
    <property type="component" value="Unassembled WGS sequence"/>
</dbReference>
<dbReference type="RefSeq" id="WP_213125197.1">
    <property type="nucleotide sequence ID" value="NZ_JAGYPG010000002.1"/>
</dbReference>
<dbReference type="PANTHER" id="PTHR43133">
    <property type="entry name" value="RNA POLYMERASE ECF-TYPE SIGMA FACTO"/>
    <property type="match status" value="1"/>
</dbReference>